<dbReference type="EMBL" id="JADCUA010000030">
    <property type="protein sequence ID" value="KAH9830669.1"/>
    <property type="molecule type" value="Genomic_DNA"/>
</dbReference>
<gene>
    <name evidence="1" type="ORF">C8Q71DRAFT_727406</name>
</gene>
<organism evidence="1 2">
    <name type="scientific">Rhodofomes roseus</name>
    <dbReference type="NCBI Taxonomy" id="34475"/>
    <lineage>
        <taxon>Eukaryota</taxon>
        <taxon>Fungi</taxon>
        <taxon>Dikarya</taxon>
        <taxon>Basidiomycota</taxon>
        <taxon>Agaricomycotina</taxon>
        <taxon>Agaricomycetes</taxon>
        <taxon>Polyporales</taxon>
        <taxon>Rhodofomes</taxon>
    </lineage>
</organism>
<proteinExistence type="predicted"/>
<evidence type="ECO:0000313" key="1">
    <source>
        <dbReference type="EMBL" id="KAH9830669.1"/>
    </source>
</evidence>
<dbReference type="Proteomes" id="UP000814176">
    <property type="component" value="Unassembled WGS sequence"/>
</dbReference>
<keyword evidence="2" id="KW-1185">Reference proteome</keyword>
<name>A0ABQ8K1X6_9APHY</name>
<dbReference type="GeneID" id="72002586"/>
<dbReference type="RefSeq" id="XP_047773964.1">
    <property type="nucleotide sequence ID" value="XM_047921854.1"/>
</dbReference>
<sequence>MLPSLSVPTQGDPAPGGDCRRAYALEELECAECTVVGLPDMSRIRSHSQSWGAACRCALGKVHAGIRGSTGQPGTVREALDELLGRAGDASLDLGARDASALEEDQCLVLSDICHVDRLIELYATSSEPTCELRLQSSGPWSLGTLSGWLTSGVARTLLDTRRIEPYWRSEAGEYGVYQARRESELAKYYDGADSVRLSVRRGRGSAHAAKYTRRGGRLRPRPLSESFLLVVVPLSAAWVLKLAAIRHLQTLCLSDCPVSRSYASHRTQAVDIQKNLTMDLQSLQTVFYNGAVLGYKRYAPGYYKSDARSTDPAYIHDISVNPPTPHNFARNINHDPCTHIAHPNLAQLLAPTTPPSRVKEYSNRPSMCLHPRILDYAQIFAHRHRVEVSRFVQVVSTAMTTCVSCHAEADPELHRPPMHIRNMRGQLPQGHVPLLYSRRCRHLEPHSGSRLPPVISAAVVVHLEVTAPLQVPVAPLVLTGDLSLAYSPAEFDDGSVKRRLKKIVVIIGSLLVQSSATPAMLFAQLRSALDGIWYSYRHGAGGPDESGRRVFSVSPGPFSAESPRFNGFDLDMQRRERHGGRRIDKLISQD</sequence>
<protein>
    <submittedName>
        <fullName evidence="1">Uncharacterized protein</fullName>
    </submittedName>
</protein>
<evidence type="ECO:0000313" key="2">
    <source>
        <dbReference type="Proteomes" id="UP000814176"/>
    </source>
</evidence>
<reference evidence="1 2" key="1">
    <citation type="journal article" date="2021" name="Environ. Microbiol.">
        <title>Gene family expansions and transcriptome signatures uncover fungal adaptations to wood decay.</title>
        <authorList>
            <person name="Hage H."/>
            <person name="Miyauchi S."/>
            <person name="Viragh M."/>
            <person name="Drula E."/>
            <person name="Min B."/>
            <person name="Chaduli D."/>
            <person name="Navarro D."/>
            <person name="Favel A."/>
            <person name="Norest M."/>
            <person name="Lesage-Meessen L."/>
            <person name="Balint B."/>
            <person name="Merenyi Z."/>
            <person name="de Eugenio L."/>
            <person name="Morin E."/>
            <person name="Martinez A.T."/>
            <person name="Baldrian P."/>
            <person name="Stursova M."/>
            <person name="Martinez M.J."/>
            <person name="Novotny C."/>
            <person name="Magnuson J.K."/>
            <person name="Spatafora J.W."/>
            <person name="Maurice S."/>
            <person name="Pangilinan J."/>
            <person name="Andreopoulos W."/>
            <person name="LaButti K."/>
            <person name="Hundley H."/>
            <person name="Na H."/>
            <person name="Kuo A."/>
            <person name="Barry K."/>
            <person name="Lipzen A."/>
            <person name="Henrissat B."/>
            <person name="Riley R."/>
            <person name="Ahrendt S."/>
            <person name="Nagy L.G."/>
            <person name="Grigoriev I.V."/>
            <person name="Martin F."/>
            <person name="Rosso M.N."/>
        </authorList>
    </citation>
    <scope>NUCLEOTIDE SEQUENCE [LARGE SCALE GENOMIC DNA]</scope>
    <source>
        <strain evidence="1 2">CIRM-BRFM 1785</strain>
    </source>
</reference>
<accession>A0ABQ8K1X6</accession>
<comment type="caution">
    <text evidence="1">The sequence shown here is derived from an EMBL/GenBank/DDBJ whole genome shotgun (WGS) entry which is preliminary data.</text>
</comment>